<gene>
    <name evidence="2" type="ORF">B0H17DRAFT_371406</name>
</gene>
<dbReference type="AlphaFoldDB" id="A0AAD7MBP5"/>
<evidence type="ECO:0000256" key="1">
    <source>
        <dbReference type="SAM" id="Coils"/>
    </source>
</evidence>
<keyword evidence="1" id="KW-0175">Coiled coil</keyword>
<dbReference type="Proteomes" id="UP001221757">
    <property type="component" value="Unassembled WGS sequence"/>
</dbReference>
<evidence type="ECO:0000313" key="3">
    <source>
        <dbReference type="Proteomes" id="UP001221757"/>
    </source>
</evidence>
<protein>
    <submittedName>
        <fullName evidence="2">Uncharacterized protein</fullName>
    </submittedName>
</protein>
<organism evidence="2 3">
    <name type="scientific">Mycena rosella</name>
    <name type="common">Pink bonnet</name>
    <name type="synonym">Agaricus rosellus</name>
    <dbReference type="NCBI Taxonomy" id="1033263"/>
    <lineage>
        <taxon>Eukaryota</taxon>
        <taxon>Fungi</taxon>
        <taxon>Dikarya</taxon>
        <taxon>Basidiomycota</taxon>
        <taxon>Agaricomycotina</taxon>
        <taxon>Agaricomycetes</taxon>
        <taxon>Agaricomycetidae</taxon>
        <taxon>Agaricales</taxon>
        <taxon>Marasmiineae</taxon>
        <taxon>Mycenaceae</taxon>
        <taxon>Mycena</taxon>
    </lineage>
</organism>
<feature type="coiled-coil region" evidence="1">
    <location>
        <begin position="56"/>
        <end position="83"/>
    </location>
</feature>
<dbReference type="EMBL" id="JARKIE010000003">
    <property type="protein sequence ID" value="KAJ7709040.1"/>
    <property type="molecule type" value="Genomic_DNA"/>
</dbReference>
<accession>A0AAD7MBP5</accession>
<name>A0AAD7MBP5_MYCRO</name>
<keyword evidence="3" id="KW-1185">Reference proteome</keyword>
<evidence type="ECO:0000313" key="2">
    <source>
        <dbReference type="EMBL" id="KAJ7709040.1"/>
    </source>
</evidence>
<comment type="caution">
    <text evidence="2">The sequence shown here is derived from an EMBL/GenBank/DDBJ whole genome shotgun (WGS) entry which is preliminary data.</text>
</comment>
<sequence length="123" mass="13737">MDPPPCLKCGAPTRSRNPERPIPFALGARHHQLLNSNEPPLETDLLSMQSFVSAHLSSLDSEISGLRARLKQLEDKRAELSSHLMQNTTILAPLRRIPPEVLGEIFRGRYPPFARAWMEAGST</sequence>
<reference evidence="2" key="1">
    <citation type="submission" date="2023-03" db="EMBL/GenBank/DDBJ databases">
        <title>Massive genome expansion in bonnet fungi (Mycena s.s.) driven by repeated elements and novel gene families across ecological guilds.</title>
        <authorList>
            <consortium name="Lawrence Berkeley National Laboratory"/>
            <person name="Harder C.B."/>
            <person name="Miyauchi S."/>
            <person name="Viragh M."/>
            <person name="Kuo A."/>
            <person name="Thoen E."/>
            <person name="Andreopoulos B."/>
            <person name="Lu D."/>
            <person name="Skrede I."/>
            <person name="Drula E."/>
            <person name="Henrissat B."/>
            <person name="Morin E."/>
            <person name="Kohler A."/>
            <person name="Barry K."/>
            <person name="LaButti K."/>
            <person name="Morin E."/>
            <person name="Salamov A."/>
            <person name="Lipzen A."/>
            <person name="Mereny Z."/>
            <person name="Hegedus B."/>
            <person name="Baldrian P."/>
            <person name="Stursova M."/>
            <person name="Weitz H."/>
            <person name="Taylor A."/>
            <person name="Grigoriev I.V."/>
            <person name="Nagy L.G."/>
            <person name="Martin F."/>
            <person name="Kauserud H."/>
        </authorList>
    </citation>
    <scope>NUCLEOTIDE SEQUENCE</scope>
    <source>
        <strain evidence="2">CBHHK067</strain>
    </source>
</reference>
<proteinExistence type="predicted"/>